<dbReference type="InterPro" id="IPR029044">
    <property type="entry name" value="Nucleotide-diphossugar_trans"/>
</dbReference>
<protein>
    <submittedName>
        <fullName evidence="1">Uncharacterized protein</fullName>
    </submittedName>
</protein>
<reference evidence="1" key="1">
    <citation type="journal article" date="2020" name="Nature">
        <title>Giant virus diversity and host interactions through global metagenomics.</title>
        <authorList>
            <person name="Schulz F."/>
            <person name="Roux S."/>
            <person name="Paez-Espino D."/>
            <person name="Jungbluth S."/>
            <person name="Walsh D.A."/>
            <person name="Denef V.J."/>
            <person name="McMahon K.D."/>
            <person name="Konstantinidis K.T."/>
            <person name="Eloe-Fadrosh E.A."/>
            <person name="Kyrpides N.C."/>
            <person name="Woyke T."/>
        </authorList>
    </citation>
    <scope>NUCLEOTIDE SEQUENCE</scope>
    <source>
        <strain evidence="1">GVMAG-M-3300009068-24</strain>
    </source>
</reference>
<dbReference type="AlphaFoldDB" id="A0A6C0EL77"/>
<proteinExistence type="predicted"/>
<evidence type="ECO:0000313" key="1">
    <source>
        <dbReference type="EMBL" id="QHT29926.1"/>
    </source>
</evidence>
<accession>A0A6C0EL77</accession>
<sequence>MTVVHGIEIDDFEYKPNDIREAIRTRDPLDDRLHVIAVVSNPCLYARRYILMREFMARFERDEPDAILYVVEMAYGKQKFLMTEAGHPRHLQVRTETALWHKENMVNLGVQHLLPPSWRAMAWIDADLEFESSTWAQDALRILNGECDIVQLFSHCLDMDAQENAMQIFQSGGFMYSKRRPYVNVGGKPHRYWHPGYAWACSRAAYERMGGLYCYGILGSGDNIMMLSLLQNGLKAVHVDSTEGYKHSILQFQSYAQTLKFGYVPGVVRHYFHGSKVNRKYTERWAILKEFDYDPYQHITMDQRGVMVPTAAFPEGLKHAIMQYFAERNEDEGVLPTGRYPDAESVSGSGRLFARPADDFQFLGGAVPQPGGSVTSISTTTTTAGGRSGRRIVRMGATPPLPSPSVSPSLEEQEAEAAAAWAPAVQETRSEEVRVPELHAPKPTRRISRLLNPVTNWVESVFSRMGPRNDGP</sequence>
<dbReference type="SUPFAM" id="SSF53448">
    <property type="entry name" value="Nucleotide-diphospho-sugar transferases"/>
    <property type="match status" value="1"/>
</dbReference>
<dbReference type="EMBL" id="MN738887">
    <property type="protein sequence ID" value="QHT29926.1"/>
    <property type="molecule type" value="Genomic_DNA"/>
</dbReference>
<name>A0A6C0EL77_9ZZZZ</name>
<organism evidence="1">
    <name type="scientific">viral metagenome</name>
    <dbReference type="NCBI Taxonomy" id="1070528"/>
    <lineage>
        <taxon>unclassified sequences</taxon>
        <taxon>metagenomes</taxon>
        <taxon>organismal metagenomes</taxon>
    </lineage>
</organism>